<dbReference type="GO" id="GO:0051455">
    <property type="term" value="P:spindle attachment to meiosis I kinetochore"/>
    <property type="evidence" value="ECO:0007669"/>
    <property type="project" value="TreeGrafter"/>
</dbReference>
<dbReference type="GO" id="GO:0019237">
    <property type="term" value="F:centromeric DNA binding"/>
    <property type="evidence" value="ECO:0007669"/>
    <property type="project" value="InterPro"/>
</dbReference>
<feature type="region of interest" description="Disordered" evidence="5">
    <location>
        <begin position="1"/>
        <end position="58"/>
    </location>
</feature>
<feature type="compositionally biased region" description="Basic and acidic residues" evidence="5">
    <location>
        <begin position="321"/>
        <end position="348"/>
    </location>
</feature>
<sequence length="366" mass="41311">MKDAVDEKKKRTPKRKEKRRRPSAAISIAASDQNYDSPYQDSSYKVPNTERTKRSNSKLNLQSPSIIKENGVFVDTLFPSEHLVAMSIVENEHNEADQLDSIAEDPPLDLATPNEIPRSYDPSDRNQILVKDPDTKELVTTKCIAGREDSVFVGPAGAEPKPTDPYVLSRCLIQKRFGAGVLLLRPMEMKPTQLVTRGDLIFQLWYGRVSLTIHETTSVIVSGDFFFVPRGNTYSVKNLRNEEAKFSYTVVKEVPPEKEAADKEIMERKDRESKLGQLSAREGTFVTEIAKPQDESLQRPNIEDTPKDNVIENTPRPKSIVPDKDNEHEHTTNKGDDDDSAEKTKEEPILTPQLSIEPTEWKPVVV</sequence>
<dbReference type="AlphaFoldDB" id="A0A210Q1J4"/>
<evidence type="ECO:0000256" key="2">
    <source>
        <dbReference type="ARBA" id="ARBA00010291"/>
    </source>
</evidence>
<evidence type="ECO:0000313" key="8">
    <source>
        <dbReference type="Proteomes" id="UP000242188"/>
    </source>
</evidence>
<dbReference type="GO" id="GO:0005634">
    <property type="term" value="C:nucleus"/>
    <property type="evidence" value="ECO:0007669"/>
    <property type="project" value="UniProtKB-SubCell"/>
</dbReference>
<comment type="similarity">
    <text evidence="2">Belongs to the CENP-C/MIF2 family.</text>
</comment>
<keyword evidence="4" id="KW-0539">Nucleus</keyword>
<dbReference type="GO" id="GO:0000776">
    <property type="term" value="C:kinetochore"/>
    <property type="evidence" value="ECO:0007669"/>
    <property type="project" value="InterPro"/>
</dbReference>
<evidence type="ECO:0000313" key="7">
    <source>
        <dbReference type="EMBL" id="OWF42606.1"/>
    </source>
</evidence>
<comment type="subcellular location">
    <subcellularLocation>
        <location evidence="1">Nucleus</location>
    </subcellularLocation>
</comment>
<dbReference type="InterPro" id="IPR025974">
    <property type="entry name" value="Mif2/CENP-C_cupin"/>
</dbReference>
<dbReference type="GO" id="GO:0051315">
    <property type="term" value="P:attachment of mitotic spindle microtubules to kinetochore"/>
    <property type="evidence" value="ECO:0007669"/>
    <property type="project" value="TreeGrafter"/>
</dbReference>
<dbReference type="GO" id="GO:0051382">
    <property type="term" value="P:kinetochore assembly"/>
    <property type="evidence" value="ECO:0007669"/>
    <property type="project" value="InterPro"/>
</dbReference>
<feature type="compositionally biased region" description="Basic residues" evidence="5">
    <location>
        <begin position="10"/>
        <end position="22"/>
    </location>
</feature>
<feature type="compositionally biased region" description="Basic and acidic residues" evidence="5">
    <location>
        <begin position="291"/>
        <end position="310"/>
    </location>
</feature>
<dbReference type="InterPro" id="IPR011051">
    <property type="entry name" value="RmlC_Cupin_sf"/>
</dbReference>
<dbReference type="STRING" id="6573.A0A210Q1J4"/>
<feature type="compositionally biased region" description="Basic and acidic residues" evidence="5">
    <location>
        <begin position="259"/>
        <end position="274"/>
    </location>
</feature>
<organism evidence="7 8">
    <name type="scientific">Mizuhopecten yessoensis</name>
    <name type="common">Japanese scallop</name>
    <name type="synonym">Patinopecten yessoensis</name>
    <dbReference type="NCBI Taxonomy" id="6573"/>
    <lineage>
        <taxon>Eukaryota</taxon>
        <taxon>Metazoa</taxon>
        <taxon>Spiralia</taxon>
        <taxon>Lophotrochozoa</taxon>
        <taxon>Mollusca</taxon>
        <taxon>Bivalvia</taxon>
        <taxon>Autobranchia</taxon>
        <taxon>Pteriomorphia</taxon>
        <taxon>Pectinida</taxon>
        <taxon>Pectinoidea</taxon>
        <taxon>Pectinidae</taxon>
        <taxon>Mizuhopecten</taxon>
    </lineage>
</organism>
<evidence type="ECO:0000256" key="4">
    <source>
        <dbReference type="ARBA" id="ARBA00023242"/>
    </source>
</evidence>
<feature type="compositionally biased region" description="Polar residues" evidence="5">
    <location>
        <begin position="32"/>
        <end position="46"/>
    </location>
</feature>
<name>A0A210Q1J4_MIZYE</name>
<comment type="caution">
    <text evidence="7">The sequence shown here is derived from an EMBL/GenBank/DDBJ whole genome shotgun (WGS) entry which is preliminary data.</text>
</comment>
<dbReference type="Gene3D" id="2.60.120.10">
    <property type="entry name" value="Jelly Rolls"/>
    <property type="match status" value="1"/>
</dbReference>
<feature type="region of interest" description="Disordered" evidence="5">
    <location>
        <begin position="259"/>
        <end position="366"/>
    </location>
</feature>
<protein>
    <submittedName>
        <fullName evidence="7">Centromere protein C 1</fullName>
    </submittedName>
</protein>
<gene>
    <name evidence="7" type="ORF">KP79_PYT10219</name>
</gene>
<evidence type="ECO:0000259" key="6">
    <source>
        <dbReference type="Pfam" id="PF11699"/>
    </source>
</evidence>
<dbReference type="EMBL" id="NEDP02005243">
    <property type="protein sequence ID" value="OWF42606.1"/>
    <property type="molecule type" value="Genomic_DNA"/>
</dbReference>
<evidence type="ECO:0000256" key="1">
    <source>
        <dbReference type="ARBA" id="ARBA00004123"/>
    </source>
</evidence>
<dbReference type="OrthoDB" id="1939643at2759"/>
<reference evidence="7 8" key="1">
    <citation type="journal article" date="2017" name="Nat. Ecol. Evol.">
        <title>Scallop genome provides insights into evolution of bilaterian karyotype and development.</title>
        <authorList>
            <person name="Wang S."/>
            <person name="Zhang J."/>
            <person name="Jiao W."/>
            <person name="Li J."/>
            <person name="Xun X."/>
            <person name="Sun Y."/>
            <person name="Guo X."/>
            <person name="Huan P."/>
            <person name="Dong B."/>
            <person name="Zhang L."/>
            <person name="Hu X."/>
            <person name="Sun X."/>
            <person name="Wang J."/>
            <person name="Zhao C."/>
            <person name="Wang Y."/>
            <person name="Wang D."/>
            <person name="Huang X."/>
            <person name="Wang R."/>
            <person name="Lv J."/>
            <person name="Li Y."/>
            <person name="Zhang Z."/>
            <person name="Liu B."/>
            <person name="Lu W."/>
            <person name="Hui Y."/>
            <person name="Liang J."/>
            <person name="Zhou Z."/>
            <person name="Hou R."/>
            <person name="Li X."/>
            <person name="Liu Y."/>
            <person name="Li H."/>
            <person name="Ning X."/>
            <person name="Lin Y."/>
            <person name="Zhao L."/>
            <person name="Xing Q."/>
            <person name="Dou J."/>
            <person name="Li Y."/>
            <person name="Mao J."/>
            <person name="Guo H."/>
            <person name="Dou H."/>
            <person name="Li T."/>
            <person name="Mu C."/>
            <person name="Jiang W."/>
            <person name="Fu Q."/>
            <person name="Fu X."/>
            <person name="Miao Y."/>
            <person name="Liu J."/>
            <person name="Yu Q."/>
            <person name="Li R."/>
            <person name="Liao H."/>
            <person name="Li X."/>
            <person name="Kong Y."/>
            <person name="Jiang Z."/>
            <person name="Chourrout D."/>
            <person name="Li R."/>
            <person name="Bao Z."/>
        </authorList>
    </citation>
    <scope>NUCLEOTIDE SEQUENCE [LARGE SCALE GENOMIC DNA]</scope>
    <source>
        <strain evidence="7 8">PY_sf001</strain>
    </source>
</reference>
<dbReference type="SUPFAM" id="SSF51182">
    <property type="entry name" value="RmlC-like cupins"/>
    <property type="match status" value="1"/>
</dbReference>
<dbReference type="Pfam" id="PF11699">
    <property type="entry name" value="CENP-C_C"/>
    <property type="match status" value="1"/>
</dbReference>
<dbReference type="InterPro" id="IPR028386">
    <property type="entry name" value="CENP-C/Mif2/cnp3"/>
</dbReference>
<dbReference type="PANTHER" id="PTHR16684:SF11">
    <property type="entry name" value="CENTROMERE PROTEIN C"/>
    <property type="match status" value="1"/>
</dbReference>
<evidence type="ECO:0000256" key="5">
    <source>
        <dbReference type="SAM" id="MobiDB-lite"/>
    </source>
</evidence>
<dbReference type="InterPro" id="IPR014710">
    <property type="entry name" value="RmlC-like_jellyroll"/>
</dbReference>
<accession>A0A210Q1J4</accession>
<keyword evidence="8" id="KW-1185">Reference proteome</keyword>
<evidence type="ECO:0000256" key="3">
    <source>
        <dbReference type="ARBA" id="ARBA00023125"/>
    </source>
</evidence>
<keyword evidence="3" id="KW-0238">DNA-binding</keyword>
<dbReference type="PANTHER" id="PTHR16684">
    <property type="entry name" value="CENTROMERE PROTEIN C"/>
    <property type="match status" value="1"/>
</dbReference>
<feature type="domain" description="Mif2/CENP-C cupin" evidence="6">
    <location>
        <begin position="169"/>
        <end position="247"/>
    </location>
</feature>
<dbReference type="Proteomes" id="UP000242188">
    <property type="component" value="Unassembled WGS sequence"/>
</dbReference>
<proteinExistence type="inferred from homology"/>